<protein>
    <submittedName>
        <fullName evidence="1">Uncharacterized protein</fullName>
    </submittedName>
</protein>
<sequence>MGSKSKIILILGILAGLLLLVGIGGFAAYQFFMNTPKNNYLLAEKDEIDYFMEVFEERFESELEWYEQTQTNAVEMGYTVTADVNDPSLNEMGLGQMINQSEVILQTQLDNENEYSSVDMSGNIAGVSFEDIFAYLDEDTAGITFPFIEEYIILNEADAATFINTMEPEAMEEDTEVDYSDFFTGSLSEENIEYIQDEYTSFIRQELPDDAFSSESEDITVGDDEISAEKLTMELSETQIQEFLSSLYTKIADDEELAEMIRMEFTMNAADMEGEKFISDFNEALREEAEEVHNREFPDGLTSTIWSDGDHIVKRELNGSFVDSGETVPIEIAGEKVVSDEGEQFNYTISSEGESVDMEAAFNETEDGFSDHVEFSEQNSSSIFALSMDKTSVDTEQTNFQLDFPTGFEGETVSLFWDMEGTYEEDQVSQTHTLYADDGTTVTRDNFALNIDVEGSTLNEVERPETENTVDLGSMEESELEQYFNEFGEQFTEWMGTNVPGMNQGF</sequence>
<evidence type="ECO:0000313" key="1">
    <source>
        <dbReference type="EMBL" id="SDK99160.1"/>
    </source>
</evidence>
<dbReference type="EMBL" id="FNFY01000017">
    <property type="protein sequence ID" value="SDK99160.1"/>
    <property type="molecule type" value="Genomic_DNA"/>
</dbReference>
<organism evidence="1 2">
    <name type="scientific">Lacicoccus qingdaonensis</name>
    <dbReference type="NCBI Taxonomy" id="576118"/>
    <lineage>
        <taxon>Bacteria</taxon>
        <taxon>Bacillati</taxon>
        <taxon>Bacillota</taxon>
        <taxon>Bacilli</taxon>
        <taxon>Bacillales</taxon>
        <taxon>Salinicoccaceae</taxon>
        <taxon>Lacicoccus</taxon>
    </lineage>
</organism>
<reference evidence="2" key="1">
    <citation type="submission" date="2016-10" db="EMBL/GenBank/DDBJ databases">
        <authorList>
            <person name="Varghese N."/>
            <person name="Submissions S."/>
        </authorList>
    </citation>
    <scope>NUCLEOTIDE SEQUENCE [LARGE SCALE GENOMIC DNA]</scope>
    <source>
        <strain evidence="2">CGMCC 1.8895</strain>
    </source>
</reference>
<dbReference type="RefSeq" id="WP_092986876.1">
    <property type="nucleotide sequence ID" value="NZ_FNFY01000017.1"/>
</dbReference>
<evidence type="ECO:0000313" key="2">
    <source>
        <dbReference type="Proteomes" id="UP000199008"/>
    </source>
</evidence>
<keyword evidence="2" id="KW-1185">Reference proteome</keyword>
<gene>
    <name evidence="1" type="ORF">SAMN05216216_1172</name>
</gene>
<proteinExistence type="predicted"/>
<dbReference type="AlphaFoldDB" id="A0A1G9GES7"/>
<dbReference type="STRING" id="576118.SAMN05216216_1172"/>
<accession>A0A1G9GES7</accession>
<dbReference type="OrthoDB" id="2729040at2"/>
<dbReference type="Proteomes" id="UP000199008">
    <property type="component" value="Unassembled WGS sequence"/>
</dbReference>
<name>A0A1G9GES7_9BACL</name>